<organism evidence="2 3">
    <name type="scientific">Paraburkholderia humisilvae</name>
    <dbReference type="NCBI Taxonomy" id="627669"/>
    <lineage>
        <taxon>Bacteria</taxon>
        <taxon>Pseudomonadati</taxon>
        <taxon>Pseudomonadota</taxon>
        <taxon>Betaproteobacteria</taxon>
        <taxon>Burkholderiales</taxon>
        <taxon>Burkholderiaceae</taxon>
        <taxon>Paraburkholderia</taxon>
    </lineage>
</organism>
<feature type="domain" description="SnoaL-like" evidence="1">
    <location>
        <begin position="9"/>
        <end position="99"/>
    </location>
</feature>
<dbReference type="EMBL" id="CADIKH010000003">
    <property type="protein sequence ID" value="CAB3749032.1"/>
    <property type="molecule type" value="Genomic_DNA"/>
</dbReference>
<evidence type="ECO:0000313" key="3">
    <source>
        <dbReference type="Proteomes" id="UP000494363"/>
    </source>
</evidence>
<dbReference type="InterPro" id="IPR032710">
    <property type="entry name" value="NTF2-like_dom_sf"/>
</dbReference>
<accession>A0A6J5D7E4</accession>
<dbReference type="SUPFAM" id="SSF54427">
    <property type="entry name" value="NTF2-like"/>
    <property type="match status" value="1"/>
</dbReference>
<dbReference type="InterPro" id="IPR037401">
    <property type="entry name" value="SnoaL-like"/>
</dbReference>
<dbReference type="RefSeq" id="WP_175225185.1">
    <property type="nucleotide sequence ID" value="NZ_CADIKH010000003.1"/>
</dbReference>
<dbReference type="Gene3D" id="3.10.450.50">
    <property type="match status" value="1"/>
</dbReference>
<name>A0A6J5D7E4_9BURK</name>
<proteinExistence type="predicted"/>
<dbReference type="Proteomes" id="UP000494363">
    <property type="component" value="Unassembled WGS sequence"/>
</dbReference>
<reference evidence="2 3" key="1">
    <citation type="submission" date="2020-04" db="EMBL/GenBank/DDBJ databases">
        <authorList>
            <person name="De Canck E."/>
        </authorList>
    </citation>
    <scope>NUCLEOTIDE SEQUENCE [LARGE SCALE GENOMIC DNA]</scope>
    <source>
        <strain evidence="2 3">LMG 29542</strain>
    </source>
</reference>
<keyword evidence="3" id="KW-1185">Reference proteome</keyword>
<evidence type="ECO:0000259" key="1">
    <source>
        <dbReference type="Pfam" id="PF12680"/>
    </source>
</evidence>
<evidence type="ECO:0000313" key="2">
    <source>
        <dbReference type="EMBL" id="CAB3749032.1"/>
    </source>
</evidence>
<gene>
    <name evidence="2" type="ORF">LMG29542_00838</name>
</gene>
<dbReference type="Pfam" id="PF12680">
    <property type="entry name" value="SnoaL_2"/>
    <property type="match status" value="1"/>
</dbReference>
<protein>
    <recommendedName>
        <fullName evidence="1">SnoaL-like domain-containing protein</fullName>
    </recommendedName>
</protein>
<dbReference type="AlphaFoldDB" id="A0A6J5D7E4"/>
<sequence length="131" mass="14760">MNPEQLCKSYLAAMNEGNADRVLALFVPGATVVSPLYGTMSAEAFYRELFVDTNRSDTTLLHIFDTTNDGSSVALHFHYKWTLKSGKVVNFECVDVFNLTLARDRFTELTIIYDTAPLRADFNETHASRLN</sequence>